<dbReference type="InterPro" id="IPR036457">
    <property type="entry name" value="PPM-type-like_dom_sf"/>
</dbReference>
<comment type="caution">
    <text evidence="2">The sequence shown here is derived from an EMBL/GenBank/DDBJ whole genome shotgun (WGS) entry which is preliminary data.</text>
</comment>
<dbReference type="AlphaFoldDB" id="A0A8J3F676"/>
<dbReference type="SUPFAM" id="SSF81606">
    <property type="entry name" value="PP2C-like"/>
    <property type="match status" value="1"/>
</dbReference>
<keyword evidence="3" id="KW-1185">Reference proteome</keyword>
<sequence>MSQYKIEAGTGQHIGDRQEQQDRAALFAAPKAPGYMLAVMADGMGGMSGGALAAEQVVRTAQQIFERFSPLTDDPESVLRTIAHEADTVIKLSAMSSDKKPHSTVVLLILTPQNSAIWAHAGDSRLYSFDGPNCVRRTEDHTYLAQLKAENKLDDEKAKDPLLANLLVNVLGSSTNALSLAIGRRDNLKSGDAFLLCTDGLWQYFSDAELGAAIAMNPARQACEMLVAKARSRAAPGKADNCTLAVVKLVKPTAEPKDYTAKKMRRAV</sequence>
<evidence type="ECO:0000313" key="3">
    <source>
        <dbReference type="Proteomes" id="UP000627205"/>
    </source>
</evidence>
<dbReference type="RefSeq" id="WP_188420566.1">
    <property type="nucleotide sequence ID" value="NZ_BMDP01000002.1"/>
</dbReference>
<dbReference type="InterPro" id="IPR001932">
    <property type="entry name" value="PPM-type_phosphatase-like_dom"/>
</dbReference>
<dbReference type="EMBL" id="BMDP01000002">
    <property type="protein sequence ID" value="GGI54508.1"/>
    <property type="molecule type" value="Genomic_DNA"/>
</dbReference>
<feature type="domain" description="PPM-type phosphatase" evidence="1">
    <location>
        <begin position="5"/>
        <end position="249"/>
    </location>
</feature>
<organism evidence="2 3">
    <name type="scientific">Oxalicibacterium solurbis</name>
    <dbReference type="NCBI Taxonomy" id="69280"/>
    <lineage>
        <taxon>Bacteria</taxon>
        <taxon>Pseudomonadati</taxon>
        <taxon>Pseudomonadota</taxon>
        <taxon>Betaproteobacteria</taxon>
        <taxon>Burkholderiales</taxon>
        <taxon>Oxalobacteraceae</taxon>
        <taxon>Oxalicibacterium</taxon>
    </lineage>
</organism>
<proteinExistence type="predicted"/>
<evidence type="ECO:0000313" key="2">
    <source>
        <dbReference type="EMBL" id="GGI54508.1"/>
    </source>
</evidence>
<dbReference type="CDD" id="cd00143">
    <property type="entry name" value="PP2Cc"/>
    <property type="match status" value="1"/>
</dbReference>
<dbReference type="Proteomes" id="UP000627205">
    <property type="component" value="Unassembled WGS sequence"/>
</dbReference>
<dbReference type="Gene3D" id="3.60.40.10">
    <property type="entry name" value="PPM-type phosphatase domain"/>
    <property type="match status" value="1"/>
</dbReference>
<dbReference type="PROSITE" id="PS51746">
    <property type="entry name" value="PPM_2"/>
    <property type="match status" value="1"/>
</dbReference>
<dbReference type="Pfam" id="PF13672">
    <property type="entry name" value="PP2C_2"/>
    <property type="match status" value="1"/>
</dbReference>
<dbReference type="SMART" id="SM00332">
    <property type="entry name" value="PP2Cc"/>
    <property type="match status" value="1"/>
</dbReference>
<reference evidence="2" key="1">
    <citation type="journal article" date="2014" name="Int. J. Syst. Evol. Microbiol.">
        <title>Complete genome sequence of Corynebacterium casei LMG S-19264T (=DSM 44701T), isolated from a smear-ripened cheese.</title>
        <authorList>
            <consortium name="US DOE Joint Genome Institute (JGI-PGF)"/>
            <person name="Walter F."/>
            <person name="Albersmeier A."/>
            <person name="Kalinowski J."/>
            <person name="Ruckert C."/>
        </authorList>
    </citation>
    <scope>NUCLEOTIDE SEQUENCE</scope>
    <source>
        <strain evidence="2">CCM 7664</strain>
    </source>
</reference>
<protein>
    <submittedName>
        <fullName evidence="2">Protein phosphatase</fullName>
    </submittedName>
</protein>
<dbReference type="SMART" id="SM00331">
    <property type="entry name" value="PP2C_SIG"/>
    <property type="match status" value="1"/>
</dbReference>
<name>A0A8J3F676_9BURK</name>
<gene>
    <name evidence="2" type="ORF">GCM10011430_16820</name>
</gene>
<evidence type="ECO:0000259" key="1">
    <source>
        <dbReference type="PROSITE" id="PS51746"/>
    </source>
</evidence>
<accession>A0A8J3F676</accession>
<reference evidence="2" key="2">
    <citation type="submission" date="2020-09" db="EMBL/GenBank/DDBJ databases">
        <authorList>
            <person name="Sun Q."/>
            <person name="Sedlacek I."/>
        </authorList>
    </citation>
    <scope>NUCLEOTIDE SEQUENCE</scope>
    <source>
        <strain evidence="2">CCM 7664</strain>
    </source>
</reference>